<comment type="function">
    <text evidence="8">Catalyzes a trans-dehydration via an enolate intermediate.</text>
</comment>
<evidence type="ECO:0000256" key="8">
    <source>
        <dbReference type="HAMAP-Rule" id="MF_00169"/>
    </source>
</evidence>
<dbReference type="GO" id="GO:0009073">
    <property type="term" value="P:aromatic amino acid family biosynthetic process"/>
    <property type="evidence" value="ECO:0007669"/>
    <property type="project" value="UniProtKB-KW"/>
</dbReference>
<feature type="active site" description="Proton donor" evidence="8 9">
    <location>
        <position position="101"/>
    </location>
</feature>
<dbReference type="NCBIfam" id="NF003805">
    <property type="entry name" value="PRK05395.1-2"/>
    <property type="match status" value="1"/>
</dbReference>
<keyword evidence="8" id="KW-0028">Amino-acid biosynthesis</keyword>
<dbReference type="PANTHER" id="PTHR21272">
    <property type="entry name" value="CATABOLIC 3-DEHYDROQUINASE"/>
    <property type="match status" value="1"/>
</dbReference>
<evidence type="ECO:0000256" key="11">
    <source>
        <dbReference type="PIRSR" id="PIRSR001399-3"/>
    </source>
</evidence>
<dbReference type="GO" id="GO:0019631">
    <property type="term" value="P:quinate catabolic process"/>
    <property type="evidence" value="ECO:0007669"/>
    <property type="project" value="TreeGrafter"/>
</dbReference>
<keyword evidence="6 8" id="KW-0057">Aromatic amino acid biosynthesis</keyword>
<comment type="caution">
    <text evidence="12">The sequence shown here is derived from an EMBL/GenBank/DDBJ whole genome shotgun (WGS) entry which is preliminary data.</text>
</comment>
<comment type="similarity">
    <text evidence="3 8">Belongs to the type-II 3-dehydroquinase family.</text>
</comment>
<dbReference type="GO" id="GO:0009423">
    <property type="term" value="P:chorismate biosynthetic process"/>
    <property type="evidence" value="ECO:0007669"/>
    <property type="project" value="UniProtKB-UniRule"/>
</dbReference>
<dbReference type="NCBIfam" id="NF003807">
    <property type="entry name" value="PRK05395.1-4"/>
    <property type="match status" value="1"/>
</dbReference>
<feature type="binding site" evidence="8 10">
    <location>
        <position position="112"/>
    </location>
    <ligand>
        <name>substrate</name>
    </ligand>
</feature>
<feature type="binding site" evidence="8 10">
    <location>
        <position position="81"/>
    </location>
    <ligand>
        <name>substrate</name>
    </ligand>
</feature>
<dbReference type="PROSITE" id="PS01029">
    <property type="entry name" value="DEHYDROQUINASE_II"/>
    <property type="match status" value="1"/>
</dbReference>
<dbReference type="PANTHER" id="PTHR21272:SF3">
    <property type="entry name" value="CATABOLIC 3-DEHYDROQUINASE"/>
    <property type="match status" value="1"/>
</dbReference>
<dbReference type="InterPro" id="IPR018509">
    <property type="entry name" value="DHquinase_II_CS"/>
</dbReference>
<gene>
    <name evidence="8" type="primary">aroQ</name>
    <name evidence="12" type="ORF">DW687_07020</name>
</gene>
<organism evidence="12 13">
    <name type="scientific">Anaerofustis stercorihominis</name>
    <dbReference type="NCBI Taxonomy" id="214853"/>
    <lineage>
        <taxon>Bacteria</taxon>
        <taxon>Bacillati</taxon>
        <taxon>Bacillota</taxon>
        <taxon>Clostridia</taxon>
        <taxon>Eubacteriales</taxon>
        <taxon>Eubacteriaceae</taxon>
        <taxon>Anaerofustis</taxon>
    </lineage>
</organism>
<accession>A0A3E3DYX8</accession>
<dbReference type="GO" id="GO:0008652">
    <property type="term" value="P:amino acid biosynthetic process"/>
    <property type="evidence" value="ECO:0007669"/>
    <property type="project" value="UniProtKB-KW"/>
</dbReference>
<comment type="subunit">
    <text evidence="4 8">Homododecamer.</text>
</comment>
<dbReference type="EC" id="4.2.1.10" evidence="5 8"/>
<dbReference type="GeneID" id="97999561"/>
<keyword evidence="7 8" id="KW-0456">Lyase</keyword>
<dbReference type="HAMAP" id="MF_00169">
    <property type="entry name" value="AroQ"/>
    <property type="match status" value="1"/>
</dbReference>
<dbReference type="PIRSF" id="PIRSF001399">
    <property type="entry name" value="DHquinase_II"/>
    <property type="match status" value="1"/>
</dbReference>
<protein>
    <recommendedName>
        <fullName evidence="5 8">3-dehydroquinate dehydratase</fullName>
        <shortName evidence="8">3-dehydroquinase</shortName>
        <ecNumber evidence="5 8">4.2.1.10</ecNumber>
    </recommendedName>
    <alternativeName>
        <fullName evidence="8">Type II DHQase</fullName>
    </alternativeName>
</protein>
<dbReference type="Proteomes" id="UP000261212">
    <property type="component" value="Unassembled WGS sequence"/>
</dbReference>
<dbReference type="GO" id="GO:0003855">
    <property type="term" value="F:3-dehydroquinate dehydratase activity"/>
    <property type="evidence" value="ECO:0007669"/>
    <property type="project" value="UniProtKB-UniRule"/>
</dbReference>
<evidence type="ECO:0000313" key="12">
    <source>
        <dbReference type="EMBL" id="RGD74501.1"/>
    </source>
</evidence>
<name>A0A3E3DYX8_9FIRM</name>
<dbReference type="UniPathway" id="UPA00053">
    <property type="reaction ID" value="UER00086"/>
</dbReference>
<proteinExistence type="inferred from homology"/>
<feature type="active site" description="Proton acceptor" evidence="8 9">
    <location>
        <position position="24"/>
    </location>
</feature>
<evidence type="ECO:0000256" key="9">
    <source>
        <dbReference type="PIRSR" id="PIRSR001399-1"/>
    </source>
</evidence>
<evidence type="ECO:0000256" key="5">
    <source>
        <dbReference type="ARBA" id="ARBA00012060"/>
    </source>
</evidence>
<dbReference type="AlphaFoldDB" id="A0A3E3DYX8"/>
<feature type="site" description="Transition state stabilizer" evidence="8 11">
    <location>
        <position position="19"/>
    </location>
</feature>
<evidence type="ECO:0000256" key="1">
    <source>
        <dbReference type="ARBA" id="ARBA00001864"/>
    </source>
</evidence>
<evidence type="ECO:0000256" key="6">
    <source>
        <dbReference type="ARBA" id="ARBA00023141"/>
    </source>
</evidence>
<dbReference type="InterPro" id="IPR001874">
    <property type="entry name" value="DHquinase_II"/>
</dbReference>
<evidence type="ECO:0000256" key="10">
    <source>
        <dbReference type="PIRSR" id="PIRSR001399-2"/>
    </source>
</evidence>
<feature type="binding site" evidence="8 10">
    <location>
        <position position="75"/>
    </location>
    <ligand>
        <name>substrate</name>
    </ligand>
</feature>
<evidence type="ECO:0000256" key="3">
    <source>
        <dbReference type="ARBA" id="ARBA00011037"/>
    </source>
</evidence>
<dbReference type="CDD" id="cd00466">
    <property type="entry name" value="DHQase_II"/>
    <property type="match status" value="1"/>
</dbReference>
<evidence type="ECO:0000313" key="13">
    <source>
        <dbReference type="Proteomes" id="UP000261212"/>
    </source>
</evidence>
<dbReference type="Gene3D" id="3.40.50.9100">
    <property type="entry name" value="Dehydroquinase, class II"/>
    <property type="match status" value="1"/>
</dbReference>
<reference evidence="12 13" key="1">
    <citation type="submission" date="2018-08" db="EMBL/GenBank/DDBJ databases">
        <title>A genome reference for cultivated species of the human gut microbiota.</title>
        <authorList>
            <person name="Zou Y."/>
            <person name="Xue W."/>
            <person name="Luo G."/>
        </authorList>
    </citation>
    <scope>NUCLEOTIDE SEQUENCE [LARGE SCALE GENOMIC DNA]</scope>
    <source>
        <strain evidence="12 13">AM25-6</strain>
    </source>
</reference>
<comment type="catalytic activity">
    <reaction evidence="1 8">
        <text>3-dehydroquinate = 3-dehydroshikimate + H2O</text>
        <dbReference type="Rhea" id="RHEA:21096"/>
        <dbReference type="ChEBI" id="CHEBI:15377"/>
        <dbReference type="ChEBI" id="CHEBI:16630"/>
        <dbReference type="ChEBI" id="CHEBI:32364"/>
        <dbReference type="EC" id="4.2.1.10"/>
    </reaction>
</comment>
<evidence type="ECO:0000256" key="7">
    <source>
        <dbReference type="ARBA" id="ARBA00023239"/>
    </source>
</evidence>
<dbReference type="RefSeq" id="WP_007049092.1">
    <property type="nucleotide sequence ID" value="NZ_CABKNJ010000005.1"/>
</dbReference>
<dbReference type="EMBL" id="QUSM01000003">
    <property type="protein sequence ID" value="RGD74501.1"/>
    <property type="molecule type" value="Genomic_DNA"/>
</dbReference>
<feature type="binding site" evidence="8 10">
    <location>
        <position position="88"/>
    </location>
    <ligand>
        <name>substrate</name>
    </ligand>
</feature>
<dbReference type="Pfam" id="PF01220">
    <property type="entry name" value="DHquinase_II"/>
    <property type="match status" value="1"/>
</dbReference>
<sequence length="140" mass="15934">MSKKVLVINGPNINMLGRREKDLYGKEDYAYLCDIINKKANELDYEVEMYQSNSEGSIITKIQQSLDEADDIIINPAAYTHTSVGILDALKMFKGKIIEVHISDISEREEFRKHSYVSYVATKRIIGKGLEGYLLALEEL</sequence>
<evidence type="ECO:0000256" key="2">
    <source>
        <dbReference type="ARBA" id="ARBA00004902"/>
    </source>
</evidence>
<feature type="binding site" evidence="8 10">
    <location>
        <begin position="102"/>
        <end position="103"/>
    </location>
    <ligand>
        <name>substrate</name>
    </ligand>
</feature>
<evidence type="ECO:0000256" key="4">
    <source>
        <dbReference type="ARBA" id="ARBA00011193"/>
    </source>
</evidence>
<dbReference type="InterPro" id="IPR036441">
    <property type="entry name" value="DHquinase_II_sf"/>
</dbReference>
<comment type="pathway">
    <text evidence="2 8">Metabolic intermediate biosynthesis; chorismate biosynthesis; chorismate from D-erythrose 4-phosphate and phosphoenolpyruvate: step 3/7.</text>
</comment>
<dbReference type="SUPFAM" id="SSF52304">
    <property type="entry name" value="Type II 3-dehydroquinate dehydratase"/>
    <property type="match status" value="1"/>
</dbReference>